<dbReference type="GO" id="GO:0042834">
    <property type="term" value="F:peptidoglycan binding"/>
    <property type="evidence" value="ECO:0007669"/>
    <property type="project" value="InterPro"/>
</dbReference>
<dbReference type="InterPro" id="IPR036680">
    <property type="entry name" value="SPOR-like_sf"/>
</dbReference>
<proteinExistence type="predicted"/>
<reference evidence="2" key="1">
    <citation type="journal article" date="2014" name="Front. Microbiol.">
        <title>High frequency of phylogenetically diverse reductive dehalogenase-homologous genes in deep subseafloor sedimentary metagenomes.</title>
        <authorList>
            <person name="Kawai M."/>
            <person name="Futagami T."/>
            <person name="Toyoda A."/>
            <person name="Takaki Y."/>
            <person name="Nishi S."/>
            <person name="Hori S."/>
            <person name="Arai W."/>
            <person name="Tsubouchi T."/>
            <person name="Morono Y."/>
            <person name="Uchiyama I."/>
            <person name="Ito T."/>
            <person name="Fujiyama A."/>
            <person name="Inagaki F."/>
            <person name="Takami H."/>
        </authorList>
    </citation>
    <scope>NUCLEOTIDE SEQUENCE</scope>
    <source>
        <strain evidence="2">Expedition CK06-06</strain>
    </source>
</reference>
<dbReference type="EMBL" id="BARS01016725">
    <property type="protein sequence ID" value="GAF90066.1"/>
    <property type="molecule type" value="Genomic_DNA"/>
</dbReference>
<name>X0TS93_9ZZZZ</name>
<protein>
    <recommendedName>
        <fullName evidence="1">SPOR domain-containing protein</fullName>
    </recommendedName>
</protein>
<organism evidence="2">
    <name type="scientific">marine sediment metagenome</name>
    <dbReference type="NCBI Taxonomy" id="412755"/>
    <lineage>
        <taxon>unclassified sequences</taxon>
        <taxon>metagenomes</taxon>
        <taxon>ecological metagenomes</taxon>
    </lineage>
</organism>
<sequence length="154" mass="17892">MKKIMLLTIFFAFLGTVTDAQGLNENNNKYNVVKNYFTDRDTGVVTVFNDPRLDTLIDRHIQSRAEVGGLRGYRIQVYFGSGQQARKEANEAKASCILLFPTQKAHILFQTPFYKVRVGDFRTRNEAFIWYKKIVRKFPKAYIVNDIINFPELN</sequence>
<dbReference type="InterPro" id="IPR007730">
    <property type="entry name" value="SPOR-like_dom"/>
</dbReference>
<evidence type="ECO:0000259" key="1">
    <source>
        <dbReference type="Pfam" id="PF05036"/>
    </source>
</evidence>
<accession>X0TS93</accession>
<evidence type="ECO:0000313" key="2">
    <source>
        <dbReference type="EMBL" id="GAF90066.1"/>
    </source>
</evidence>
<dbReference type="Gene3D" id="3.30.70.1070">
    <property type="entry name" value="Sporulation related repeat"/>
    <property type="match status" value="1"/>
</dbReference>
<dbReference type="Pfam" id="PF05036">
    <property type="entry name" value="SPOR"/>
    <property type="match status" value="1"/>
</dbReference>
<dbReference type="AlphaFoldDB" id="X0TS93"/>
<comment type="caution">
    <text evidence="2">The sequence shown here is derived from an EMBL/GenBank/DDBJ whole genome shotgun (WGS) entry which is preliminary data.</text>
</comment>
<gene>
    <name evidence="2" type="ORF">S01H1_27465</name>
</gene>
<feature type="domain" description="SPOR" evidence="1">
    <location>
        <begin position="71"/>
        <end position="144"/>
    </location>
</feature>